<evidence type="ECO:0000256" key="7">
    <source>
        <dbReference type="ARBA" id="ARBA00023237"/>
    </source>
</evidence>
<dbReference type="Proteomes" id="UP001199750">
    <property type="component" value="Unassembled WGS sequence"/>
</dbReference>
<dbReference type="NCBIfam" id="TIGR04056">
    <property type="entry name" value="OMP_RagA_SusC"/>
    <property type="match status" value="1"/>
</dbReference>
<dbReference type="PROSITE" id="PS52016">
    <property type="entry name" value="TONB_DEPENDENT_REC_3"/>
    <property type="match status" value="1"/>
</dbReference>
<evidence type="ECO:0000313" key="19">
    <source>
        <dbReference type="Proteomes" id="UP000284434"/>
    </source>
</evidence>
<gene>
    <name evidence="16" type="ORF">DWW24_03250</name>
    <name evidence="17" type="ORF">DXA53_13835</name>
    <name evidence="14" type="ORF">L0P03_15185</name>
    <name evidence="15" type="ORF">PN645_09590</name>
</gene>
<evidence type="ECO:0000256" key="4">
    <source>
        <dbReference type="ARBA" id="ARBA00022692"/>
    </source>
</evidence>
<name>A0A3D4Z8H6_9BACT</name>
<comment type="caution">
    <text evidence="17">The sequence shown here is derived from an EMBL/GenBank/DDBJ whole genome shotgun (WGS) entry which is preliminary data.</text>
</comment>
<dbReference type="Pfam" id="PF07715">
    <property type="entry name" value="Plug"/>
    <property type="match status" value="1"/>
</dbReference>
<dbReference type="InterPro" id="IPR037066">
    <property type="entry name" value="Plug_dom_sf"/>
</dbReference>
<dbReference type="EMBL" id="QSCO01000020">
    <property type="protein sequence ID" value="RGY05037.1"/>
    <property type="molecule type" value="Genomic_DNA"/>
</dbReference>
<dbReference type="Proteomes" id="UP001212263">
    <property type="component" value="Unassembled WGS sequence"/>
</dbReference>
<evidence type="ECO:0000313" key="16">
    <source>
        <dbReference type="EMBL" id="RGV29898.1"/>
    </source>
</evidence>
<dbReference type="EMBL" id="JAKNDN010000031">
    <property type="protein sequence ID" value="MCG4961182.1"/>
    <property type="molecule type" value="Genomic_DNA"/>
</dbReference>
<evidence type="ECO:0000256" key="9">
    <source>
        <dbReference type="RuleBase" id="RU003357"/>
    </source>
</evidence>
<dbReference type="Pfam" id="PF00593">
    <property type="entry name" value="TonB_dep_Rec_b-barrel"/>
    <property type="match status" value="1"/>
</dbReference>
<keyword evidence="4 8" id="KW-0812">Transmembrane</keyword>
<keyword evidence="11" id="KW-0732">Signal</keyword>
<evidence type="ECO:0000256" key="8">
    <source>
        <dbReference type="PROSITE-ProRule" id="PRU01360"/>
    </source>
</evidence>
<evidence type="ECO:0000259" key="13">
    <source>
        <dbReference type="Pfam" id="PF07715"/>
    </source>
</evidence>
<evidence type="ECO:0000256" key="11">
    <source>
        <dbReference type="SAM" id="SignalP"/>
    </source>
</evidence>
<dbReference type="Proteomes" id="UP000283426">
    <property type="component" value="Unassembled WGS sequence"/>
</dbReference>
<dbReference type="InterPro" id="IPR023997">
    <property type="entry name" value="TonB-dep_OMP_SusC/RagA_CS"/>
</dbReference>
<accession>A0A3D4Z8H6</accession>
<keyword evidence="7 8" id="KW-0998">Cell outer membrane</keyword>
<dbReference type="Gene3D" id="2.40.170.20">
    <property type="entry name" value="TonB-dependent receptor, beta-barrel domain"/>
    <property type="match status" value="1"/>
</dbReference>
<dbReference type="NCBIfam" id="TIGR04057">
    <property type="entry name" value="SusC_RagA_signa"/>
    <property type="match status" value="1"/>
</dbReference>
<dbReference type="Gene3D" id="2.60.40.1120">
    <property type="entry name" value="Carboxypeptidase-like, regulatory domain"/>
    <property type="match status" value="1"/>
</dbReference>
<feature type="signal peptide" evidence="11">
    <location>
        <begin position="1"/>
        <end position="41"/>
    </location>
</feature>
<feature type="domain" description="TonB-dependent receptor-like beta-barrel" evidence="12">
    <location>
        <begin position="514"/>
        <end position="930"/>
    </location>
</feature>
<feature type="domain" description="TonB-dependent receptor plug" evidence="13">
    <location>
        <begin position="227"/>
        <end position="346"/>
    </location>
</feature>
<dbReference type="GO" id="GO:0009279">
    <property type="term" value="C:cell outer membrane"/>
    <property type="evidence" value="ECO:0007669"/>
    <property type="project" value="UniProtKB-SubCell"/>
</dbReference>
<reference evidence="14" key="2">
    <citation type="submission" date="2022-01" db="EMBL/GenBank/DDBJ databases">
        <title>Collection of gut derived symbiotic bacterial strains cultured from healthy donors.</title>
        <authorList>
            <person name="Lin H."/>
            <person name="Kohout C."/>
            <person name="Waligurski E."/>
            <person name="Pamer E.G."/>
        </authorList>
    </citation>
    <scope>NUCLEOTIDE SEQUENCE</scope>
    <source>
        <strain evidence="14">DFI.1.149</strain>
    </source>
</reference>
<dbReference type="RefSeq" id="WP_118104432.1">
    <property type="nucleotide sequence ID" value="NZ_JABWDG010000028.1"/>
</dbReference>
<dbReference type="SUPFAM" id="SSF56935">
    <property type="entry name" value="Porins"/>
    <property type="match status" value="1"/>
</dbReference>
<reference evidence="18 19" key="1">
    <citation type="submission" date="2018-08" db="EMBL/GenBank/DDBJ databases">
        <title>A genome reference for cultivated species of the human gut microbiota.</title>
        <authorList>
            <person name="Zou Y."/>
            <person name="Xue W."/>
            <person name="Luo G."/>
        </authorList>
    </citation>
    <scope>NUCLEOTIDE SEQUENCE [LARGE SCALE GENOMIC DNA]</scope>
    <source>
        <strain evidence="16 18">AF14-6AC</strain>
        <strain evidence="17 19">OF03-11</strain>
    </source>
</reference>
<evidence type="ECO:0000313" key="17">
    <source>
        <dbReference type="EMBL" id="RGY05037.1"/>
    </source>
</evidence>
<evidence type="ECO:0000259" key="12">
    <source>
        <dbReference type="Pfam" id="PF00593"/>
    </source>
</evidence>
<evidence type="ECO:0000256" key="5">
    <source>
        <dbReference type="ARBA" id="ARBA00023077"/>
    </source>
</evidence>
<evidence type="ECO:0000313" key="15">
    <source>
        <dbReference type="EMBL" id="MDB9223254.1"/>
    </source>
</evidence>
<evidence type="ECO:0000256" key="3">
    <source>
        <dbReference type="ARBA" id="ARBA00022452"/>
    </source>
</evidence>
<evidence type="ECO:0000256" key="6">
    <source>
        <dbReference type="ARBA" id="ARBA00023136"/>
    </source>
</evidence>
<feature type="chain" id="PRO_5042708773" evidence="11">
    <location>
        <begin position="42"/>
        <end position="1120"/>
    </location>
</feature>
<protein>
    <submittedName>
        <fullName evidence="17">SusC/RagA family TonB-linked outer membrane protein</fullName>
    </submittedName>
</protein>
<comment type="subcellular location">
    <subcellularLocation>
        <location evidence="1 8">Cell outer membrane</location>
        <topology evidence="1 8">Multi-pass membrane protein</topology>
    </subcellularLocation>
</comment>
<reference evidence="15" key="3">
    <citation type="submission" date="2023-01" db="EMBL/GenBank/DDBJ databases">
        <title>Human gut microbiome strain richness.</title>
        <authorList>
            <person name="Chen-Liaw A."/>
        </authorList>
    </citation>
    <scope>NUCLEOTIDE SEQUENCE</scope>
    <source>
        <strain evidence="15">RTP21484st1_B7_RTP21484_190118</strain>
    </source>
</reference>
<evidence type="ECO:0000256" key="10">
    <source>
        <dbReference type="SAM" id="MobiDB-lite"/>
    </source>
</evidence>
<dbReference type="SUPFAM" id="SSF49464">
    <property type="entry name" value="Carboxypeptidase regulatory domain-like"/>
    <property type="match status" value="1"/>
</dbReference>
<feature type="region of interest" description="Disordered" evidence="10">
    <location>
        <begin position="587"/>
        <end position="618"/>
    </location>
</feature>
<dbReference type="EMBL" id="QRYW01000005">
    <property type="protein sequence ID" value="RGV29898.1"/>
    <property type="molecule type" value="Genomic_DNA"/>
</dbReference>
<organism evidence="17 19">
    <name type="scientific">Odoribacter splanchnicus</name>
    <dbReference type="NCBI Taxonomy" id="28118"/>
    <lineage>
        <taxon>Bacteria</taxon>
        <taxon>Pseudomonadati</taxon>
        <taxon>Bacteroidota</taxon>
        <taxon>Bacteroidia</taxon>
        <taxon>Bacteroidales</taxon>
        <taxon>Odoribacteraceae</taxon>
        <taxon>Odoribacter</taxon>
    </lineage>
</organism>
<dbReference type="Gene3D" id="3.55.50.30">
    <property type="match status" value="1"/>
</dbReference>
<dbReference type="InterPro" id="IPR023996">
    <property type="entry name" value="TonB-dep_OMP_SusC/RagA"/>
</dbReference>
<dbReference type="InterPro" id="IPR039426">
    <property type="entry name" value="TonB-dep_rcpt-like"/>
</dbReference>
<dbReference type="InterPro" id="IPR008969">
    <property type="entry name" value="CarboxyPept-like_regulatory"/>
</dbReference>
<dbReference type="AlphaFoldDB" id="A0A3D4Z8H6"/>
<evidence type="ECO:0000313" key="18">
    <source>
        <dbReference type="Proteomes" id="UP000283426"/>
    </source>
</evidence>
<dbReference type="InterPro" id="IPR036942">
    <property type="entry name" value="Beta-barrel_TonB_sf"/>
</dbReference>
<evidence type="ECO:0000313" key="14">
    <source>
        <dbReference type="EMBL" id="MCG4961182.1"/>
    </source>
</evidence>
<keyword evidence="5 9" id="KW-0798">TonB box</keyword>
<comment type="similarity">
    <text evidence="8 9">Belongs to the TonB-dependent receptor family.</text>
</comment>
<feature type="compositionally biased region" description="Basic and acidic residues" evidence="10">
    <location>
        <begin position="591"/>
        <end position="600"/>
    </location>
</feature>
<keyword evidence="6 8" id="KW-0472">Membrane</keyword>
<evidence type="ECO:0000256" key="2">
    <source>
        <dbReference type="ARBA" id="ARBA00022448"/>
    </source>
</evidence>
<dbReference type="InterPro" id="IPR000531">
    <property type="entry name" value="Beta-barrel_TonB"/>
</dbReference>
<dbReference type="EMBL" id="JAQMRD010000010">
    <property type="protein sequence ID" value="MDB9223254.1"/>
    <property type="molecule type" value="Genomic_DNA"/>
</dbReference>
<keyword evidence="3 8" id="KW-1134">Transmembrane beta strand</keyword>
<dbReference type="Proteomes" id="UP000284434">
    <property type="component" value="Unassembled WGS sequence"/>
</dbReference>
<keyword evidence="2 8" id="KW-0813">Transport</keyword>
<proteinExistence type="inferred from homology"/>
<dbReference type="Gene3D" id="2.170.130.10">
    <property type="entry name" value="TonB-dependent receptor, plug domain"/>
    <property type="match status" value="1"/>
</dbReference>
<dbReference type="Pfam" id="PF13715">
    <property type="entry name" value="CarbopepD_reg_2"/>
    <property type="match status" value="1"/>
</dbReference>
<sequence>MKEDRSFSRNRTVLRDKLRKKIVLPLFLLQMLCSFTQVSYAQEVQLNLKLENSTLLDALKKIGTATGTEFFYNAGQIGTSDKRITREFRNTPLRSALEYVLNGTPFTFKIEDKTIIITQRPAEPQKTEMKIIELKGIVVDSHTKEPLPGVTVMIEGTTQGTATDVNGQFTFPLGPAEYNIIFSYIGYERLVKKFNGNNVSDFQKITLVPVIEEMDEVVVTGIFTRKKESFTGSSTTFKAEELKAVGASNLVQSLRTLDPSFKIVENNQFGSDPNRMPDIEIRGKSSVMGLKEEYGTDPNQPLFILDGFETTLETIMDLNMNRVASVTLLKDAASTAIYGSKAANGVVVIETKAPEGGRLQFSYKGDFSVTMADLSDYNLMNAREKLQFETLAGVYTDKSNSAINQVRLDSLRNARLKGIEEGIDTYWLSVPLRTGFTHKHNLYAEGGEENIRYGIGLSYGNVQGVMKGSDRQTISGNIDLIYRSGKFQFSNKLTVDYMETNDPSVSFSEYAQANPYYKKYNEDGGIDKYLYYYSGDGYEEKVANPLWNASLNNYDKSDETGFTNNFIIEWFATDDLRARGKFGITKTSSSAEERLSPEHSDFDDEEEMKKGSYTHTASKSTSYEGDIAVTYGRLFGGKHMINAVGGFNFSLSKETSNGYKAIGFTEDAFGSPSFANGYPENGKSSYSESETRAASFYLNGGYAYDNRYLLDFNYRSDGASMFGTNNRFRNTWSVGIGWNLHNEAFFHAKDWFQLLKLRASVGNPGNQNFSAYQAFTTYTFNTDMTNIFGSGLVINALGNKDLAWQETINWNAGADITTWNNRLNITFDWYKKITDPLLALITTPGSMGVKSVAMNAGQQKTTGIEVTLKVSPIYRPQERINWNISLNGTHAKARYAKIGNAFSSLNEEQKASLAGTTRYYDGGSPTAIWAVRSAGIDPATGKELFIKKDGSYSFTYDTDDEVVLGDTEPKLEGVIGTTLYYKGLSVGCYFRYTLGAQIFNESVFEKVENISSDEVYNNQDKRALYNRWSATNREAQYKGISLTQTTDKSSRFVMDENTISGESFNIGYEFTQPFVKRMGLSVLNIQAIMNDLFRCSSVKSERGIDYPFARTVSFSLSATF</sequence>
<evidence type="ECO:0000256" key="1">
    <source>
        <dbReference type="ARBA" id="ARBA00004571"/>
    </source>
</evidence>
<dbReference type="InterPro" id="IPR012910">
    <property type="entry name" value="Plug_dom"/>
</dbReference>